<dbReference type="EMBL" id="CAEZYQ010000007">
    <property type="protein sequence ID" value="CAB4738906.1"/>
    <property type="molecule type" value="Genomic_DNA"/>
</dbReference>
<dbReference type="AlphaFoldDB" id="A0A6J6SVA5"/>
<organism evidence="2">
    <name type="scientific">freshwater metagenome</name>
    <dbReference type="NCBI Taxonomy" id="449393"/>
    <lineage>
        <taxon>unclassified sequences</taxon>
        <taxon>metagenomes</taxon>
        <taxon>ecological metagenomes</taxon>
    </lineage>
</organism>
<sequence length="327" mass="34829">MRILVLGGTLFLSRTVAVEALARGHEVVCAARGASGSAPEGAQHVAFDRTGEVPADLAAERFDAVVDVARTPSWVRRAVAAWPGAHWTFVSTINVYADETTPDGSPATLPLRDPQPEDVDLSEQPDAYGPMKVACEQLVRDGVERSFVVRPGLIVGPGDPTGRFSYWPARLADVEHAEEVLAGGLPTDTVQVIDVRDLATWIVRAAEDGLTGTFDGVGPAMTVGDLLTDCTIGLDVTPAWVWAGDDELAAAGVQPWSGPRSLPLWLPRPAYDGMLAHDWTPSEAAGLTVRRIAETARDTLAWLRATPDAVVTGLTREEEAEVLALLS</sequence>
<dbReference type="SUPFAM" id="SSF51735">
    <property type="entry name" value="NAD(P)-binding Rossmann-fold domains"/>
    <property type="match status" value="1"/>
</dbReference>
<dbReference type="InterPro" id="IPR036291">
    <property type="entry name" value="NAD(P)-bd_dom_sf"/>
</dbReference>
<evidence type="ECO:0000313" key="2">
    <source>
        <dbReference type="EMBL" id="CAB4738906.1"/>
    </source>
</evidence>
<feature type="region of interest" description="Disordered" evidence="1">
    <location>
        <begin position="101"/>
        <end position="126"/>
    </location>
</feature>
<name>A0A6J6SVA5_9ZZZZ</name>
<reference evidence="2" key="1">
    <citation type="submission" date="2020-05" db="EMBL/GenBank/DDBJ databases">
        <authorList>
            <person name="Chiriac C."/>
            <person name="Salcher M."/>
            <person name="Ghai R."/>
            <person name="Kavagutti S V."/>
        </authorList>
    </citation>
    <scope>NUCLEOTIDE SEQUENCE</scope>
</reference>
<proteinExistence type="predicted"/>
<protein>
    <submittedName>
        <fullName evidence="2">Unannotated protein</fullName>
    </submittedName>
</protein>
<gene>
    <name evidence="2" type="ORF">UFOPK2761_01113</name>
</gene>
<dbReference type="Gene3D" id="3.40.50.720">
    <property type="entry name" value="NAD(P)-binding Rossmann-like Domain"/>
    <property type="match status" value="1"/>
</dbReference>
<evidence type="ECO:0000256" key="1">
    <source>
        <dbReference type="SAM" id="MobiDB-lite"/>
    </source>
</evidence>
<accession>A0A6J6SVA5</accession>